<organism evidence="4 5">
    <name type="scientific">Paraburkholderia xenovorans (strain LB400)</name>
    <dbReference type="NCBI Taxonomy" id="266265"/>
    <lineage>
        <taxon>Bacteria</taxon>
        <taxon>Pseudomonadati</taxon>
        <taxon>Pseudomonadota</taxon>
        <taxon>Betaproteobacteria</taxon>
        <taxon>Burkholderiales</taxon>
        <taxon>Burkholderiaceae</taxon>
        <taxon>Paraburkholderia</taxon>
    </lineage>
</organism>
<sequence length="282" mass="29299">MTGAAGPDAPAARSRREYDENKETGVVNLEGKRVIVTGCASGIGASAVKALVRAGAEVAALDLSDEAGRAVAADASAAGPGVAHYFSCDVSRKDQVDEVFRSAVTRLGGLDALINIAGVERKAPAEAVTQDDWDLMFDVNARGTLNTNQAAFAWLREHGGRIVNFASAAGVMGVPGLAHYSASKAAVLGWTRTAAKEWGKYGIAVNAVAPAMWTPMYEKFRARLDSAQLAAHDAMMAQQVPLGGRLGDPDKSMAPVLVFLVSDGANFITGQTLAVDGGLMIP</sequence>
<dbReference type="PROSITE" id="PS00061">
    <property type="entry name" value="ADH_SHORT"/>
    <property type="match status" value="1"/>
</dbReference>
<dbReference type="Pfam" id="PF13561">
    <property type="entry name" value="adh_short_C2"/>
    <property type="match status" value="1"/>
</dbReference>
<gene>
    <name evidence="4" type="ORF">Bxe_C0619</name>
</gene>
<dbReference type="PRINTS" id="PR00080">
    <property type="entry name" value="SDRFAMILY"/>
</dbReference>
<proteinExistence type="inferred from homology"/>
<dbReference type="KEGG" id="bxe:Bxe_C0619"/>
<dbReference type="KEGG" id="bxb:DR64_7827"/>
<dbReference type="AlphaFoldDB" id="Q13HC2"/>
<accession>Q13HC2</accession>
<dbReference type="InterPro" id="IPR020904">
    <property type="entry name" value="Sc_DH/Rdtase_CS"/>
</dbReference>
<dbReference type="eggNOG" id="COG1028">
    <property type="taxonomic scope" value="Bacteria"/>
</dbReference>
<protein>
    <submittedName>
        <fullName evidence="4">Short-chain dehydrogenase/reductase</fullName>
    </submittedName>
</protein>
<name>Q13HC2_PARXL</name>
<evidence type="ECO:0000256" key="1">
    <source>
        <dbReference type="ARBA" id="ARBA00006484"/>
    </source>
</evidence>
<reference evidence="4 5" key="1">
    <citation type="journal article" date="2006" name="Proc. Natl. Acad. Sci. U.S.A.">
        <title>Burkholderia xenovorans LB400 harbors a multi-replicon, 9.73-Mbp genome shaped for versatility.</title>
        <authorList>
            <person name="Chain P.S."/>
            <person name="Denef V.J."/>
            <person name="Konstantinidis K.T."/>
            <person name="Vergez L.M."/>
            <person name="Agullo L."/>
            <person name="Reyes V.L."/>
            <person name="Hauser L."/>
            <person name="Cordova M."/>
            <person name="Gomez L."/>
            <person name="Gonzalez M."/>
            <person name="Land M."/>
            <person name="Lao V."/>
            <person name="Larimer F."/>
            <person name="LiPuma J.J."/>
            <person name="Mahenthiralingam E."/>
            <person name="Malfatti S.A."/>
            <person name="Marx C.J."/>
            <person name="Parnell J.J."/>
            <person name="Ramette A."/>
            <person name="Richardson P."/>
            <person name="Seeger M."/>
            <person name="Smith D."/>
            <person name="Spilker T."/>
            <person name="Sul W.J."/>
            <person name="Tsoi T.V."/>
            <person name="Ulrich L.E."/>
            <person name="Zhulin I.B."/>
            <person name="Tiedje J.M."/>
        </authorList>
    </citation>
    <scope>NUCLEOTIDE SEQUENCE [LARGE SCALE GENOMIC DNA]</scope>
    <source>
        <strain evidence="4 5">LB400</strain>
    </source>
</reference>
<dbReference type="GO" id="GO:0016616">
    <property type="term" value="F:oxidoreductase activity, acting on the CH-OH group of donors, NAD or NADP as acceptor"/>
    <property type="evidence" value="ECO:0007669"/>
    <property type="project" value="UniProtKB-ARBA"/>
</dbReference>
<dbReference type="STRING" id="266265.Bxe_C0619"/>
<evidence type="ECO:0000313" key="4">
    <source>
        <dbReference type="EMBL" id="ABE36517.1"/>
    </source>
</evidence>
<evidence type="ECO:0000313" key="5">
    <source>
        <dbReference type="Proteomes" id="UP000001817"/>
    </source>
</evidence>
<comment type="similarity">
    <text evidence="1">Belongs to the short-chain dehydrogenases/reductases (SDR) family.</text>
</comment>
<dbReference type="Gene3D" id="3.40.50.720">
    <property type="entry name" value="NAD(P)-binding Rossmann-like Domain"/>
    <property type="match status" value="1"/>
</dbReference>
<feature type="domain" description="Ketoreductase" evidence="3">
    <location>
        <begin position="32"/>
        <end position="216"/>
    </location>
</feature>
<dbReference type="PANTHER" id="PTHR42760:SF40">
    <property type="entry name" value="3-OXOACYL-[ACYL-CARRIER-PROTEIN] REDUCTASE, CHLOROPLASTIC"/>
    <property type="match status" value="1"/>
</dbReference>
<evidence type="ECO:0000259" key="3">
    <source>
        <dbReference type="SMART" id="SM00822"/>
    </source>
</evidence>
<evidence type="ECO:0000256" key="2">
    <source>
        <dbReference type="SAM" id="MobiDB-lite"/>
    </source>
</evidence>
<dbReference type="InterPro" id="IPR036291">
    <property type="entry name" value="NAD(P)-bd_dom_sf"/>
</dbReference>
<dbReference type="SUPFAM" id="SSF51735">
    <property type="entry name" value="NAD(P)-binding Rossmann-fold domains"/>
    <property type="match status" value="1"/>
</dbReference>
<keyword evidence="5" id="KW-1185">Reference proteome</keyword>
<dbReference type="Proteomes" id="UP000001817">
    <property type="component" value="Chromosome 3"/>
</dbReference>
<dbReference type="EMBL" id="CP000272">
    <property type="protein sequence ID" value="ABE36517.1"/>
    <property type="molecule type" value="Genomic_DNA"/>
</dbReference>
<dbReference type="CDD" id="cd05233">
    <property type="entry name" value="SDR_c"/>
    <property type="match status" value="1"/>
</dbReference>
<dbReference type="GO" id="GO:0030497">
    <property type="term" value="P:fatty acid elongation"/>
    <property type="evidence" value="ECO:0007669"/>
    <property type="project" value="TreeGrafter"/>
</dbReference>
<dbReference type="OrthoDB" id="7301144at2"/>
<dbReference type="PRINTS" id="PR00081">
    <property type="entry name" value="GDHRDH"/>
</dbReference>
<feature type="region of interest" description="Disordered" evidence="2">
    <location>
        <begin position="1"/>
        <end position="22"/>
    </location>
</feature>
<dbReference type="PANTHER" id="PTHR42760">
    <property type="entry name" value="SHORT-CHAIN DEHYDROGENASES/REDUCTASES FAMILY MEMBER"/>
    <property type="match status" value="1"/>
</dbReference>
<dbReference type="FunFam" id="3.40.50.720:FF:000084">
    <property type="entry name" value="Short-chain dehydrogenase reductase"/>
    <property type="match status" value="1"/>
</dbReference>
<dbReference type="SMART" id="SM00822">
    <property type="entry name" value="PKS_KR"/>
    <property type="match status" value="1"/>
</dbReference>
<dbReference type="InterPro" id="IPR057326">
    <property type="entry name" value="KR_dom"/>
</dbReference>
<dbReference type="InterPro" id="IPR002347">
    <property type="entry name" value="SDR_fam"/>
</dbReference>